<dbReference type="OrthoDB" id="3686176at2"/>
<dbReference type="InterPro" id="IPR011006">
    <property type="entry name" value="CheY-like_superfamily"/>
</dbReference>
<dbReference type="PROSITE" id="PS50110">
    <property type="entry name" value="RESPONSE_REGULATORY"/>
    <property type="match status" value="1"/>
</dbReference>
<reference evidence="6 7" key="1">
    <citation type="submission" date="2019-05" db="EMBL/GenBank/DDBJ databases">
        <title>Draft genome sequence of Actinomadura geliboluensis A8036.</title>
        <authorList>
            <person name="Saricaoglu S."/>
            <person name="Isik K."/>
        </authorList>
    </citation>
    <scope>NUCLEOTIDE SEQUENCE [LARGE SCALE GENOMIC DNA]</scope>
    <source>
        <strain evidence="6 7">A8036</strain>
    </source>
</reference>
<keyword evidence="7" id="KW-1185">Reference proteome</keyword>
<dbReference type="GO" id="GO:0003677">
    <property type="term" value="F:DNA binding"/>
    <property type="evidence" value="ECO:0007669"/>
    <property type="project" value="UniProtKB-KW"/>
</dbReference>
<evidence type="ECO:0000256" key="3">
    <source>
        <dbReference type="ARBA" id="ARBA00023163"/>
    </source>
</evidence>
<evidence type="ECO:0000256" key="1">
    <source>
        <dbReference type="ARBA" id="ARBA00023015"/>
    </source>
</evidence>
<name>A0A5S4FZZ0_9ACTN</name>
<evidence type="ECO:0000313" key="6">
    <source>
        <dbReference type="EMBL" id="TMR26367.1"/>
    </source>
</evidence>
<keyword evidence="3" id="KW-0804">Transcription</keyword>
<gene>
    <name evidence="6" type="ORF">ETD96_41365</name>
</gene>
<dbReference type="AlphaFoldDB" id="A0A5S4FZZ0"/>
<feature type="non-terminal residue" evidence="6">
    <location>
        <position position="124"/>
    </location>
</feature>
<dbReference type="SUPFAM" id="SSF52172">
    <property type="entry name" value="CheY-like"/>
    <property type="match status" value="1"/>
</dbReference>
<keyword evidence="2" id="KW-0238">DNA-binding</keyword>
<dbReference type="PANTHER" id="PTHR43214:SF24">
    <property type="entry name" value="TRANSCRIPTIONAL REGULATORY PROTEIN NARL-RELATED"/>
    <property type="match status" value="1"/>
</dbReference>
<dbReference type="InterPro" id="IPR039420">
    <property type="entry name" value="WalR-like"/>
</dbReference>
<keyword evidence="1" id="KW-0805">Transcription regulation</keyword>
<dbReference type="Proteomes" id="UP000305238">
    <property type="component" value="Unassembled WGS sequence"/>
</dbReference>
<dbReference type="RefSeq" id="WP_138641939.1">
    <property type="nucleotide sequence ID" value="NZ_VCKZ01000563.1"/>
</dbReference>
<dbReference type="Gene3D" id="3.40.50.2300">
    <property type="match status" value="1"/>
</dbReference>
<comment type="caution">
    <text evidence="4">Lacks conserved residue(s) required for the propagation of feature annotation.</text>
</comment>
<comment type="caution">
    <text evidence="6">The sequence shown here is derived from an EMBL/GenBank/DDBJ whole genome shotgun (WGS) entry which is preliminary data.</text>
</comment>
<feature type="domain" description="Response regulatory" evidence="5">
    <location>
        <begin position="4"/>
        <end position="117"/>
    </location>
</feature>
<dbReference type="CDD" id="cd17535">
    <property type="entry name" value="REC_NarL-like"/>
    <property type="match status" value="1"/>
</dbReference>
<evidence type="ECO:0000256" key="4">
    <source>
        <dbReference type="PROSITE-ProRule" id="PRU00169"/>
    </source>
</evidence>
<dbReference type="InterPro" id="IPR058245">
    <property type="entry name" value="NreC/VraR/RcsB-like_REC"/>
</dbReference>
<sequence length="124" mass="13211">MTIRVLVVDDQDLVRTGTVLVVDSQPDLRVVGQAADGAEAVRLAPAADVVLMHIRMPGMDGVEATRRICRDAGPRVLALTTFDLDEYAFAALRAGASGFLLKDAPAEEMLTAIRTVHRGDAVIA</sequence>
<evidence type="ECO:0000313" key="7">
    <source>
        <dbReference type="Proteomes" id="UP000305238"/>
    </source>
</evidence>
<dbReference type="PANTHER" id="PTHR43214">
    <property type="entry name" value="TWO-COMPONENT RESPONSE REGULATOR"/>
    <property type="match status" value="1"/>
</dbReference>
<proteinExistence type="predicted"/>
<dbReference type="SMART" id="SM00448">
    <property type="entry name" value="REC"/>
    <property type="match status" value="1"/>
</dbReference>
<dbReference type="Pfam" id="PF00072">
    <property type="entry name" value="Response_reg"/>
    <property type="match status" value="1"/>
</dbReference>
<dbReference type="GO" id="GO:0000160">
    <property type="term" value="P:phosphorelay signal transduction system"/>
    <property type="evidence" value="ECO:0007669"/>
    <property type="project" value="InterPro"/>
</dbReference>
<protein>
    <submittedName>
        <fullName evidence="6">Response regulator transcription factor</fullName>
    </submittedName>
</protein>
<evidence type="ECO:0000259" key="5">
    <source>
        <dbReference type="PROSITE" id="PS50110"/>
    </source>
</evidence>
<evidence type="ECO:0000256" key="2">
    <source>
        <dbReference type="ARBA" id="ARBA00023125"/>
    </source>
</evidence>
<accession>A0A5S4FZZ0</accession>
<organism evidence="6 7">
    <name type="scientific">Actinomadura geliboluensis</name>
    <dbReference type="NCBI Taxonomy" id="882440"/>
    <lineage>
        <taxon>Bacteria</taxon>
        <taxon>Bacillati</taxon>
        <taxon>Actinomycetota</taxon>
        <taxon>Actinomycetes</taxon>
        <taxon>Streptosporangiales</taxon>
        <taxon>Thermomonosporaceae</taxon>
        <taxon>Actinomadura</taxon>
    </lineage>
</organism>
<dbReference type="EMBL" id="VCKZ01000563">
    <property type="protein sequence ID" value="TMR26367.1"/>
    <property type="molecule type" value="Genomic_DNA"/>
</dbReference>
<dbReference type="InterPro" id="IPR001789">
    <property type="entry name" value="Sig_transdc_resp-reg_receiver"/>
</dbReference>